<name>A0A8J2ZP01_9BACI</name>
<reference evidence="5" key="2">
    <citation type="submission" date="2020-09" db="EMBL/GenBank/DDBJ databases">
        <authorList>
            <person name="Sun Q."/>
            <person name="Zhou Y."/>
        </authorList>
    </citation>
    <scope>NUCLEOTIDE SEQUENCE</scope>
    <source>
        <strain evidence="5">CGMCC 1.12360</strain>
    </source>
</reference>
<feature type="chain" id="PRO_5039402463" description="DUF3298 domain-containing protein" evidence="2">
    <location>
        <begin position="20"/>
        <end position="488"/>
    </location>
</feature>
<keyword evidence="6" id="KW-1185">Reference proteome</keyword>
<organism evidence="5 6">
    <name type="scientific">Compostibacillus humi</name>
    <dbReference type="NCBI Taxonomy" id="1245525"/>
    <lineage>
        <taxon>Bacteria</taxon>
        <taxon>Bacillati</taxon>
        <taxon>Bacillota</taxon>
        <taxon>Bacilli</taxon>
        <taxon>Bacillales</taxon>
        <taxon>Bacillaceae</taxon>
        <taxon>Compostibacillus</taxon>
    </lineage>
</organism>
<dbReference type="AlphaFoldDB" id="A0A8J2ZP01"/>
<keyword evidence="2" id="KW-0732">Signal</keyword>
<feature type="compositionally biased region" description="Basic and acidic residues" evidence="1">
    <location>
        <begin position="24"/>
        <end position="39"/>
    </location>
</feature>
<gene>
    <name evidence="5" type="ORF">GCM10010978_00900</name>
</gene>
<dbReference type="Pfam" id="PF13739">
    <property type="entry name" value="PdaC"/>
    <property type="match status" value="1"/>
</dbReference>
<dbReference type="EMBL" id="BMEV01000001">
    <property type="protein sequence ID" value="GGH68178.1"/>
    <property type="molecule type" value="Genomic_DNA"/>
</dbReference>
<feature type="region of interest" description="Disordered" evidence="1">
    <location>
        <begin position="24"/>
        <end position="45"/>
    </location>
</feature>
<feature type="compositionally biased region" description="Low complexity" evidence="1">
    <location>
        <begin position="273"/>
        <end position="284"/>
    </location>
</feature>
<dbReference type="Pfam" id="PF11738">
    <property type="entry name" value="DUF3298"/>
    <property type="match status" value="1"/>
</dbReference>
<feature type="region of interest" description="Disordered" evidence="1">
    <location>
        <begin position="257"/>
        <end position="288"/>
    </location>
</feature>
<dbReference type="InterPro" id="IPR037126">
    <property type="entry name" value="PdaC/RsiV-like_sf"/>
</dbReference>
<evidence type="ECO:0000313" key="6">
    <source>
        <dbReference type="Proteomes" id="UP000602050"/>
    </source>
</evidence>
<dbReference type="RefSeq" id="WP_188390388.1">
    <property type="nucleotide sequence ID" value="NZ_BMEV01000001.1"/>
</dbReference>
<comment type="caution">
    <text evidence="5">The sequence shown here is derived from an EMBL/GenBank/DDBJ whole genome shotgun (WGS) entry which is preliminary data.</text>
</comment>
<evidence type="ECO:0000313" key="5">
    <source>
        <dbReference type="EMBL" id="GGH68178.1"/>
    </source>
</evidence>
<evidence type="ECO:0000259" key="3">
    <source>
        <dbReference type="Pfam" id="PF11738"/>
    </source>
</evidence>
<reference evidence="5" key="1">
    <citation type="journal article" date="2014" name="Int. J. Syst. Evol. Microbiol.">
        <title>Complete genome sequence of Corynebacterium casei LMG S-19264T (=DSM 44701T), isolated from a smear-ripened cheese.</title>
        <authorList>
            <consortium name="US DOE Joint Genome Institute (JGI-PGF)"/>
            <person name="Walter F."/>
            <person name="Albersmeier A."/>
            <person name="Kalinowski J."/>
            <person name="Ruckert C."/>
        </authorList>
    </citation>
    <scope>NUCLEOTIDE SEQUENCE</scope>
    <source>
        <strain evidence="5">CGMCC 1.12360</strain>
    </source>
</reference>
<evidence type="ECO:0000256" key="2">
    <source>
        <dbReference type="SAM" id="SignalP"/>
    </source>
</evidence>
<proteinExistence type="predicted"/>
<accession>A0A8J2ZP01</accession>
<protein>
    <recommendedName>
        <fullName evidence="7">DUF3298 domain-containing protein</fullName>
    </recommendedName>
</protein>
<evidence type="ECO:0008006" key="7">
    <source>
        <dbReference type="Google" id="ProtNLM"/>
    </source>
</evidence>
<dbReference type="PROSITE" id="PS51257">
    <property type="entry name" value="PROKAR_LIPOPROTEIN"/>
    <property type="match status" value="1"/>
</dbReference>
<sequence length="488" mass="55410">MRKSITLFLFIIAAALLTACGGKEEPAREANDAEPKETEQAPELTDEEAKKIVIEGFRNIELEMEKLQEDYSQEWMQVDWLEPKDAEIYEEGMEITRAALADYIAEPSLDDYVKTYLYAYFNFLDGSGMSSKDIGVRFEVVEQTEDSLKASYLLLADEAEYVTPGKRIVQFIKEEESWKLSDDEFISAEEEPLELTFADLEDYYQLLAENYDMPGELELIDEVENGEETFIVYAMDGFVMARNVSDSSLNEELAAQYRDEAAAETEESEGAEETAANESGAGTAPTERSANISGYDIIIKEERNEWVEASVAYPKLGIENIDQDIAAKMEEQFQEYWAAAKEMESTAKEYGQSYWFTVKIEEIAETDRYVSMQFLHSTYEGGVHGNAFVETFTYDKQSGALWRLEDVLQGDTAKLEKLAALVHDQLMNQEGLFYDVIPEATEARWENFSTFALTEQTLIIFFQPYEVGPYAAGIVEAEIRLDELGLAF</sequence>
<dbReference type="InterPro" id="IPR025303">
    <property type="entry name" value="PdaC"/>
</dbReference>
<feature type="compositionally biased region" description="Acidic residues" evidence="1">
    <location>
        <begin position="262"/>
        <end position="272"/>
    </location>
</feature>
<feature type="domain" description="DUF3298" evidence="3">
    <location>
        <begin position="405"/>
        <end position="480"/>
    </location>
</feature>
<dbReference type="Gene3D" id="3.90.640.20">
    <property type="entry name" value="Heat-shock cognate protein, ATPase"/>
    <property type="match status" value="1"/>
</dbReference>
<feature type="domain" description="Deacetylase PdaC" evidence="4">
    <location>
        <begin position="302"/>
        <end position="386"/>
    </location>
</feature>
<feature type="signal peptide" evidence="2">
    <location>
        <begin position="1"/>
        <end position="19"/>
    </location>
</feature>
<dbReference type="InterPro" id="IPR021729">
    <property type="entry name" value="DUF3298"/>
</dbReference>
<dbReference type="Gene3D" id="3.30.565.40">
    <property type="entry name" value="Fervidobacterium nodosum Rt17-B1 like"/>
    <property type="match status" value="1"/>
</dbReference>
<dbReference type="Proteomes" id="UP000602050">
    <property type="component" value="Unassembled WGS sequence"/>
</dbReference>
<evidence type="ECO:0000256" key="1">
    <source>
        <dbReference type="SAM" id="MobiDB-lite"/>
    </source>
</evidence>
<evidence type="ECO:0000259" key="4">
    <source>
        <dbReference type="Pfam" id="PF13739"/>
    </source>
</evidence>